<comment type="subcellular location">
    <subcellularLocation>
        <location evidence="1">Membrane</location>
        <topology evidence="1">Multi-pass membrane protein</topology>
    </subcellularLocation>
</comment>
<evidence type="ECO:0000313" key="6">
    <source>
        <dbReference type="EMBL" id="GAB1312009.1"/>
    </source>
</evidence>
<keyword evidence="7" id="KW-1185">Reference proteome</keyword>
<evidence type="ECO:0000313" key="7">
    <source>
        <dbReference type="Proteomes" id="UP001628179"/>
    </source>
</evidence>
<dbReference type="Proteomes" id="UP001628179">
    <property type="component" value="Unassembled WGS sequence"/>
</dbReference>
<feature type="transmembrane region" description="Helical" evidence="5">
    <location>
        <begin position="20"/>
        <end position="38"/>
    </location>
</feature>
<feature type="transmembrane region" description="Helical" evidence="5">
    <location>
        <begin position="155"/>
        <end position="176"/>
    </location>
</feature>
<reference evidence="6 7" key="1">
    <citation type="submission" date="2024-09" db="EMBL/GenBank/DDBJ databases">
        <title>Itraconazole resistance in Madurella fahalii resulting from another homologue of gene encoding cytochrome P450 14-alpha sterol demethylase (CYP51).</title>
        <authorList>
            <person name="Yoshioka I."/>
            <person name="Fahal A.H."/>
            <person name="Kaneko S."/>
            <person name="Yaguchi T."/>
        </authorList>
    </citation>
    <scope>NUCLEOTIDE SEQUENCE [LARGE SCALE GENOMIC DNA]</scope>
    <source>
        <strain evidence="6 7">IFM 68171</strain>
    </source>
</reference>
<organism evidence="6 7">
    <name type="scientific">Madurella fahalii</name>
    <dbReference type="NCBI Taxonomy" id="1157608"/>
    <lineage>
        <taxon>Eukaryota</taxon>
        <taxon>Fungi</taxon>
        <taxon>Dikarya</taxon>
        <taxon>Ascomycota</taxon>
        <taxon>Pezizomycotina</taxon>
        <taxon>Sordariomycetes</taxon>
        <taxon>Sordariomycetidae</taxon>
        <taxon>Sordariales</taxon>
        <taxon>Sordariales incertae sedis</taxon>
        <taxon>Madurella</taxon>
    </lineage>
</organism>
<gene>
    <name evidence="6" type="ORF">MFIFM68171_02219</name>
</gene>
<evidence type="ECO:0000256" key="4">
    <source>
        <dbReference type="ARBA" id="ARBA00023136"/>
    </source>
</evidence>
<name>A0ABQ0G2R6_9PEZI</name>
<proteinExistence type="predicted"/>
<dbReference type="RefSeq" id="XP_070913742.1">
    <property type="nucleotide sequence ID" value="XM_071057641.1"/>
</dbReference>
<evidence type="ECO:0000256" key="2">
    <source>
        <dbReference type="ARBA" id="ARBA00022692"/>
    </source>
</evidence>
<comment type="caution">
    <text evidence="6">The sequence shown here is derived from an EMBL/GenBank/DDBJ whole genome shotgun (WGS) entry which is preliminary data.</text>
</comment>
<dbReference type="Gene3D" id="1.20.1250.20">
    <property type="entry name" value="MFS general substrate transporter like domains"/>
    <property type="match status" value="2"/>
</dbReference>
<sequence>MAAMFIPLAKILDVWGRAEGFLIMTVLATLGLILMASCNDLPTFCAAHVFYNLGFRGMTFSVDVLTADASKLKNRGLAPSGIIQLSLMHSESSFSLPASLCSYFRLLFLPKHRTVGRPITSSPCLWSDSFFSALYEWLLAPTPVLNLALLSDRTVIGTCLLGATYQVSYYCWAYYFSSFLQVVNNLTISQTGYVNNTFLVVSGVLLLFVGFLIRKTGYFKWLLYIAVPLYILAQGLMIYFCPATVGYTPAAPSSASPGSRSQESAGWRIVPVAREALLPTTTSEWSRDRRSTGCGPEPWTTWLGRRSRHSRPEERVIAAVPWRGKGEMMR</sequence>
<dbReference type="EMBL" id="BAAFSV010000001">
    <property type="protein sequence ID" value="GAB1312009.1"/>
    <property type="molecule type" value="Genomic_DNA"/>
</dbReference>
<evidence type="ECO:0000256" key="1">
    <source>
        <dbReference type="ARBA" id="ARBA00004141"/>
    </source>
</evidence>
<evidence type="ECO:0000256" key="3">
    <source>
        <dbReference type="ARBA" id="ARBA00022989"/>
    </source>
</evidence>
<keyword evidence="4 5" id="KW-0472">Membrane</keyword>
<accession>A0ABQ0G2R6</accession>
<dbReference type="InterPro" id="IPR036259">
    <property type="entry name" value="MFS_trans_sf"/>
</dbReference>
<protein>
    <submittedName>
        <fullName evidence="6">Uncharacterized protein</fullName>
    </submittedName>
</protein>
<dbReference type="SUPFAM" id="SSF103473">
    <property type="entry name" value="MFS general substrate transporter"/>
    <property type="match status" value="1"/>
</dbReference>
<dbReference type="PANTHER" id="PTHR23501:SF50">
    <property type="entry name" value="MFS SIDEROCHROME IRON TRANSPORTER MIRB (AFU_ORTHOLOGUE AFUA_3G03640)-RELATED"/>
    <property type="match status" value="1"/>
</dbReference>
<evidence type="ECO:0000256" key="5">
    <source>
        <dbReference type="SAM" id="Phobius"/>
    </source>
</evidence>
<keyword evidence="2 5" id="KW-0812">Transmembrane</keyword>
<dbReference type="PANTHER" id="PTHR23501">
    <property type="entry name" value="MAJOR FACILITATOR SUPERFAMILY"/>
    <property type="match status" value="1"/>
</dbReference>
<feature type="transmembrane region" description="Helical" evidence="5">
    <location>
        <begin position="196"/>
        <end position="214"/>
    </location>
</feature>
<keyword evidence="3 5" id="KW-1133">Transmembrane helix</keyword>
<dbReference type="GeneID" id="98172964"/>
<feature type="transmembrane region" description="Helical" evidence="5">
    <location>
        <begin position="221"/>
        <end position="240"/>
    </location>
</feature>